<evidence type="ECO:0000313" key="3">
    <source>
        <dbReference type="EMBL" id="GBM93001.1"/>
    </source>
</evidence>
<evidence type="ECO:0000256" key="1">
    <source>
        <dbReference type="SAM" id="Phobius"/>
    </source>
</evidence>
<sequence length="861" mass="98502">MSLLCVSKKAFILTWKIENSLFTVDACLESPTFLAQNLANTKWSLKLIVKIVNGIPQLFCILKRDYEDEGPTAVGIHFKIRLDKKYYPCDCIFSRGMSQSAVLFNNMGLLKEDFLTKGPWTIQCKISMWDDGSQSSEIRCIARTRTLITNFSRIRKFSWLNSKLTEDMVVNLNSNSADERTFTVALRLNISVRNEVTVKIKNLTSRNVFLSGRISVRNNKGDFLYSAQGSVIFRNYGNEWDFPLVFSKEMAKRILGKLKAYVHRSIKLKNAESQTNDLICASKLLCNNFTSVQTIRSGYRRMLYTKFSQTEGPLKSNDNRYFKSTNEVSQTADLTCASKLVWNNDTLLQTTNTDYRRMLGDHFSSTVGKISMDVQSTKFSSKANAGMQTSKIYCKDSTSETAYSYYVRNIGIQVSSDFKDVCVQTPKPEKNIHISSDYKTNKGIQTSQISCKNATSQTSYSDCARNIGIRGSVVSDFKDVCVQTSIPERNIPTTEFDWESNIGKNCAYPNYLKRLKIRERNPFNVRFNKRYIFKPYSKNLDIESPKSKVTKFLMTAPTYSKDFNITPLILAEDQLKRLRSFDCTILRSEPGNECCKEMVISNNITKNNAVENLSNNNESNDLLNKDGSIESRGFPDEDSSNLQIFHHQINSDIWQDYSDVISYNSFVLNNRRFLFILSVTVLCLSLAFGCYFSITNSSEVQEQILVFNSSIYVKSGTFKATFQINITETECDNRKIIVDLDPETLDNFLGFVFSKEMENLQWEKVINLLHIANKHHIGLLQTRCTSFLESRLSVSNVCEILLIADAYNDVVLKKAAQDFVCFFADEVFASNEWQNFILYNTQLAAETVNYFLSFKRDKYVT</sequence>
<comment type="caution">
    <text evidence="3">The sequence shown here is derived from an EMBL/GenBank/DDBJ whole genome shotgun (WGS) entry which is preliminary data.</text>
</comment>
<organism evidence="3 4">
    <name type="scientific">Araneus ventricosus</name>
    <name type="common">Orbweaver spider</name>
    <name type="synonym">Epeira ventricosa</name>
    <dbReference type="NCBI Taxonomy" id="182803"/>
    <lineage>
        <taxon>Eukaryota</taxon>
        <taxon>Metazoa</taxon>
        <taxon>Ecdysozoa</taxon>
        <taxon>Arthropoda</taxon>
        <taxon>Chelicerata</taxon>
        <taxon>Arachnida</taxon>
        <taxon>Araneae</taxon>
        <taxon>Araneomorphae</taxon>
        <taxon>Entelegynae</taxon>
        <taxon>Araneoidea</taxon>
        <taxon>Araneidae</taxon>
        <taxon>Araneus</taxon>
    </lineage>
</organism>
<feature type="domain" description="BTB" evidence="2">
    <location>
        <begin position="714"/>
        <end position="790"/>
    </location>
</feature>
<dbReference type="AlphaFoldDB" id="A0A4Y2JRG8"/>
<name>A0A4Y2JRG8_ARAVE</name>
<keyword evidence="4" id="KW-1185">Reference proteome</keyword>
<reference evidence="3 4" key="1">
    <citation type="journal article" date="2019" name="Sci. Rep.">
        <title>Orb-weaving spider Araneus ventricosus genome elucidates the spidroin gene catalogue.</title>
        <authorList>
            <person name="Kono N."/>
            <person name="Nakamura H."/>
            <person name="Ohtoshi R."/>
            <person name="Moran D.A.P."/>
            <person name="Shinohara A."/>
            <person name="Yoshida Y."/>
            <person name="Fujiwara M."/>
            <person name="Mori M."/>
            <person name="Tomita M."/>
            <person name="Arakawa K."/>
        </authorList>
    </citation>
    <scope>NUCLEOTIDE SEQUENCE [LARGE SCALE GENOMIC DNA]</scope>
</reference>
<dbReference type="InterPro" id="IPR000210">
    <property type="entry name" value="BTB/POZ_dom"/>
</dbReference>
<feature type="transmembrane region" description="Helical" evidence="1">
    <location>
        <begin position="673"/>
        <end position="694"/>
    </location>
</feature>
<dbReference type="SUPFAM" id="SSF54695">
    <property type="entry name" value="POZ domain"/>
    <property type="match status" value="1"/>
</dbReference>
<protein>
    <recommendedName>
        <fullName evidence="2">BTB domain-containing protein</fullName>
    </recommendedName>
</protein>
<keyword evidence="1" id="KW-0472">Membrane</keyword>
<dbReference type="PANTHER" id="PTHR24413">
    <property type="entry name" value="SPECKLE-TYPE POZ PROTEIN"/>
    <property type="match status" value="1"/>
</dbReference>
<accession>A0A4Y2JRG8</accession>
<dbReference type="Gene3D" id="3.30.710.10">
    <property type="entry name" value="Potassium Channel Kv1.1, Chain A"/>
    <property type="match status" value="1"/>
</dbReference>
<dbReference type="InterPro" id="IPR011333">
    <property type="entry name" value="SKP1/BTB/POZ_sf"/>
</dbReference>
<gene>
    <name evidence="3" type="ORF">AVEN_161841_1</name>
</gene>
<dbReference type="Proteomes" id="UP000499080">
    <property type="component" value="Unassembled WGS sequence"/>
</dbReference>
<dbReference type="EMBL" id="BGPR01003837">
    <property type="protein sequence ID" value="GBM93001.1"/>
    <property type="molecule type" value="Genomic_DNA"/>
</dbReference>
<proteinExistence type="predicted"/>
<dbReference type="OrthoDB" id="6359816at2759"/>
<keyword evidence="1" id="KW-0812">Transmembrane</keyword>
<keyword evidence="1" id="KW-1133">Transmembrane helix</keyword>
<dbReference type="Gene3D" id="1.25.40.420">
    <property type="match status" value="1"/>
</dbReference>
<evidence type="ECO:0000259" key="2">
    <source>
        <dbReference type="Pfam" id="PF00651"/>
    </source>
</evidence>
<dbReference type="Pfam" id="PF00651">
    <property type="entry name" value="BTB"/>
    <property type="match status" value="1"/>
</dbReference>
<evidence type="ECO:0000313" key="4">
    <source>
        <dbReference type="Proteomes" id="UP000499080"/>
    </source>
</evidence>